<comment type="subcellular location">
    <subcellularLocation>
        <location evidence="1">Membrane</location>
        <topology evidence="1">Multi-pass membrane protein</topology>
    </subcellularLocation>
</comment>
<feature type="transmembrane region" description="Helical" evidence="5">
    <location>
        <begin position="207"/>
        <end position="234"/>
    </location>
</feature>
<feature type="transmembrane region" description="Helical" evidence="5">
    <location>
        <begin position="47"/>
        <end position="69"/>
    </location>
</feature>
<protein>
    <submittedName>
        <fullName evidence="9">Aa_trans domain-containing protein</fullName>
    </submittedName>
</protein>
<evidence type="ECO:0000313" key="8">
    <source>
        <dbReference type="Proteomes" id="UP000276776"/>
    </source>
</evidence>
<organism evidence="9">
    <name type="scientific">Thelazia callipaeda</name>
    <name type="common">Oriental eyeworm</name>
    <name type="synonym">Parasitic nematode</name>
    <dbReference type="NCBI Taxonomy" id="103827"/>
    <lineage>
        <taxon>Eukaryota</taxon>
        <taxon>Metazoa</taxon>
        <taxon>Ecdysozoa</taxon>
        <taxon>Nematoda</taxon>
        <taxon>Chromadorea</taxon>
        <taxon>Rhabditida</taxon>
        <taxon>Spirurina</taxon>
        <taxon>Spiruromorpha</taxon>
        <taxon>Thelazioidea</taxon>
        <taxon>Thelaziidae</taxon>
        <taxon>Thelazia</taxon>
    </lineage>
</organism>
<gene>
    <name evidence="7" type="ORF">TCLT_LOCUS6675</name>
</gene>
<dbReference type="GO" id="GO:0015179">
    <property type="term" value="F:L-amino acid transmembrane transporter activity"/>
    <property type="evidence" value="ECO:0007669"/>
    <property type="project" value="TreeGrafter"/>
</dbReference>
<dbReference type="OrthoDB" id="655540at2759"/>
<dbReference type="Proteomes" id="UP000276776">
    <property type="component" value="Unassembled WGS sequence"/>
</dbReference>
<evidence type="ECO:0000256" key="2">
    <source>
        <dbReference type="ARBA" id="ARBA00022692"/>
    </source>
</evidence>
<sequence>MINEPVKLKDLEAVQIKHGIGWIVAAVFIVADLVGGGVVAMPAAFGITLGIIFMFIICFFFTTTGWLLADTWIIMCKRFPEYRLHCRQPYPEMGLISIGKSAEIATKLLVHSTLIGTAIVYLLLSSKVFHNLLGNLEIQFSFCWLIIIVAVLILPITFLKSPADYWWAIVAAVACTVLAITLVFVGVSLDISVCYTQAYHTPASYDAVLSLGLFLFAFNGVALLYMPLSIFAFIIYGNSIKNSVIDSMQTTWIRYVADLAIALHCILTIIITVNPLNLQLEETFRIPHKFGIKRVVSRTFLMAFILFVGLTIPNFGSVMDLFGSTTIPCTCIILPSLFSLYICAATYDEKTNTWIRPTFIQILQRTPKLKLIYLIVVNAITIICAVISTIMAMKQILGTHFTAPCYVIPFISSFTELEQDVMNCCGRYFNISRVSDFTCNRKILNQT</sequence>
<dbReference type="EMBL" id="UYYF01004435">
    <property type="protein sequence ID" value="VDN04050.1"/>
    <property type="molecule type" value="Genomic_DNA"/>
</dbReference>
<dbReference type="InterPro" id="IPR013057">
    <property type="entry name" value="AA_transpt_TM"/>
</dbReference>
<proteinExistence type="predicted"/>
<feature type="transmembrane region" description="Helical" evidence="5">
    <location>
        <begin position="327"/>
        <end position="347"/>
    </location>
</feature>
<feature type="transmembrane region" description="Helical" evidence="5">
    <location>
        <begin position="371"/>
        <end position="392"/>
    </location>
</feature>
<dbReference type="OMA" id="PEYRKHC"/>
<feature type="transmembrane region" description="Helical" evidence="5">
    <location>
        <begin position="138"/>
        <end position="158"/>
    </location>
</feature>
<feature type="transmembrane region" description="Helical" evidence="5">
    <location>
        <begin position="165"/>
        <end position="187"/>
    </location>
</feature>
<keyword evidence="3 5" id="KW-1133">Transmembrane helix</keyword>
<evidence type="ECO:0000256" key="5">
    <source>
        <dbReference type="SAM" id="Phobius"/>
    </source>
</evidence>
<feature type="domain" description="Amino acid transporter transmembrane" evidence="6">
    <location>
        <begin position="222"/>
        <end position="363"/>
    </location>
</feature>
<keyword evidence="4 5" id="KW-0472">Membrane</keyword>
<feature type="transmembrane region" description="Helical" evidence="5">
    <location>
        <begin position="255"/>
        <end position="275"/>
    </location>
</feature>
<name>A0A0N5D1G1_THECL</name>
<feature type="transmembrane region" description="Helical" evidence="5">
    <location>
        <begin position="20"/>
        <end position="41"/>
    </location>
</feature>
<dbReference type="Pfam" id="PF01490">
    <property type="entry name" value="Aa_trans"/>
    <property type="match status" value="1"/>
</dbReference>
<feature type="transmembrane region" description="Helical" evidence="5">
    <location>
        <begin position="295"/>
        <end position="315"/>
    </location>
</feature>
<dbReference type="GO" id="GO:0005774">
    <property type="term" value="C:vacuolar membrane"/>
    <property type="evidence" value="ECO:0007669"/>
    <property type="project" value="TreeGrafter"/>
</dbReference>
<dbReference type="PANTHER" id="PTHR22950:SF703">
    <property type="entry name" value="AMINO ACID TRANSPORTER TRANSMEMBRANE DOMAIN-CONTAINING PROTEIN"/>
    <property type="match status" value="1"/>
</dbReference>
<evidence type="ECO:0000259" key="6">
    <source>
        <dbReference type="Pfam" id="PF01490"/>
    </source>
</evidence>
<dbReference type="AlphaFoldDB" id="A0A0N5D1G1"/>
<dbReference type="STRING" id="103827.A0A0N5D1G1"/>
<keyword evidence="2 5" id="KW-0812">Transmembrane</keyword>
<reference evidence="7 8" key="2">
    <citation type="submission" date="2018-11" db="EMBL/GenBank/DDBJ databases">
        <authorList>
            <consortium name="Pathogen Informatics"/>
        </authorList>
    </citation>
    <scope>NUCLEOTIDE SEQUENCE [LARGE SCALE GENOMIC DNA]</scope>
</reference>
<evidence type="ECO:0000256" key="3">
    <source>
        <dbReference type="ARBA" id="ARBA00022989"/>
    </source>
</evidence>
<accession>A0A0N5D1G1</accession>
<evidence type="ECO:0000313" key="7">
    <source>
        <dbReference type="EMBL" id="VDN04050.1"/>
    </source>
</evidence>
<reference evidence="9" key="1">
    <citation type="submission" date="2017-02" db="UniProtKB">
        <authorList>
            <consortium name="WormBaseParasite"/>
        </authorList>
    </citation>
    <scope>IDENTIFICATION</scope>
</reference>
<dbReference type="PANTHER" id="PTHR22950">
    <property type="entry name" value="AMINO ACID TRANSPORTER"/>
    <property type="match status" value="1"/>
</dbReference>
<evidence type="ECO:0000256" key="1">
    <source>
        <dbReference type="ARBA" id="ARBA00004141"/>
    </source>
</evidence>
<dbReference type="WBParaSite" id="TCLT_0000668601-mRNA-1">
    <property type="protein sequence ID" value="TCLT_0000668601-mRNA-1"/>
    <property type="gene ID" value="TCLT_0000668601"/>
</dbReference>
<evidence type="ECO:0000313" key="9">
    <source>
        <dbReference type="WBParaSite" id="TCLT_0000668601-mRNA-1"/>
    </source>
</evidence>
<keyword evidence="8" id="KW-1185">Reference proteome</keyword>
<evidence type="ECO:0000256" key="4">
    <source>
        <dbReference type="ARBA" id="ARBA00023136"/>
    </source>
</evidence>